<comment type="caution">
    <text evidence="2">The sequence shown here is derived from an EMBL/GenBank/DDBJ whole genome shotgun (WGS) entry which is preliminary data.</text>
</comment>
<evidence type="ECO:0000313" key="3">
    <source>
        <dbReference type="Proteomes" id="UP000321393"/>
    </source>
</evidence>
<organism evidence="2 3">
    <name type="scientific">Cucumis melo var. makuwa</name>
    <name type="common">Oriental melon</name>
    <dbReference type="NCBI Taxonomy" id="1194695"/>
    <lineage>
        <taxon>Eukaryota</taxon>
        <taxon>Viridiplantae</taxon>
        <taxon>Streptophyta</taxon>
        <taxon>Embryophyta</taxon>
        <taxon>Tracheophyta</taxon>
        <taxon>Spermatophyta</taxon>
        <taxon>Magnoliopsida</taxon>
        <taxon>eudicotyledons</taxon>
        <taxon>Gunneridae</taxon>
        <taxon>Pentapetalae</taxon>
        <taxon>rosids</taxon>
        <taxon>fabids</taxon>
        <taxon>Cucurbitales</taxon>
        <taxon>Cucurbitaceae</taxon>
        <taxon>Benincaseae</taxon>
        <taxon>Cucumis</taxon>
    </lineage>
</organism>
<dbReference type="STRING" id="1194695.A0A5A7TET7"/>
<feature type="compositionally biased region" description="Low complexity" evidence="1">
    <location>
        <begin position="8"/>
        <end position="20"/>
    </location>
</feature>
<name>A0A5A7TET7_CUCMM</name>
<dbReference type="AlphaFoldDB" id="A0A5A7TET7"/>
<proteinExistence type="predicted"/>
<sequence>MDPPSDSAAQPAQHQRPAARGPSHRSRATIEHLQKPANFLPSVIPIGESSTQSKSTNLPMYSKNSITSLLNLSSIYIIAFLAPSIGIFPGEKLNDQNYFSWSQSIKMFLEDCHQFGFLTEETVRPPPATAKDPWDNLFEASERFSVVYAKKTSPESASEESNCTLEFIEPTPSILFDSYPQLIVLPTNQVSWKTYYRRNLRKEIKSSTDQSASVQDSKLYRDQGNLDEYDPSLDIRKNVFMEVTRALDKNKTWEIYALPKGHRIVIQFKLIKNNISVLWEIYLRLLYLCMSNLVIWRSKKQGVVTRSSAEAEYKATGLGIYEEIWLQKVLSDLHQNCEISMKLLCDNKVAICIANNPIQPDRNKHVEIDRCFIKERLDNGSICIPYISLSQQVADVLS</sequence>
<accession>A0A5A7TET7</accession>
<gene>
    <name evidence="2" type="ORF">E6C27_scaffold118G00170</name>
</gene>
<feature type="region of interest" description="Disordered" evidence="1">
    <location>
        <begin position="1"/>
        <end position="29"/>
    </location>
</feature>
<dbReference type="OrthoDB" id="414945at2759"/>
<dbReference type="CDD" id="cd09272">
    <property type="entry name" value="RNase_HI_RT_Ty1"/>
    <property type="match status" value="1"/>
</dbReference>
<reference evidence="2 3" key="1">
    <citation type="submission" date="2019-08" db="EMBL/GenBank/DDBJ databases">
        <title>Draft genome sequences of two oriental melons (Cucumis melo L. var makuwa).</title>
        <authorList>
            <person name="Kwon S.-Y."/>
        </authorList>
    </citation>
    <scope>NUCLEOTIDE SEQUENCE [LARGE SCALE GENOMIC DNA]</scope>
    <source>
        <strain evidence="3">cv. SW 3</strain>
        <tissue evidence="2">Leaf</tissue>
    </source>
</reference>
<evidence type="ECO:0000256" key="1">
    <source>
        <dbReference type="SAM" id="MobiDB-lite"/>
    </source>
</evidence>
<dbReference type="Proteomes" id="UP000321393">
    <property type="component" value="Unassembled WGS sequence"/>
</dbReference>
<dbReference type="PANTHER" id="PTHR11439">
    <property type="entry name" value="GAG-POL-RELATED RETROTRANSPOSON"/>
    <property type="match status" value="1"/>
</dbReference>
<dbReference type="EMBL" id="SSTE01017704">
    <property type="protein sequence ID" value="KAA0040181.1"/>
    <property type="molecule type" value="Genomic_DNA"/>
</dbReference>
<protein>
    <submittedName>
        <fullName evidence="2">Mitochondrial protein</fullName>
    </submittedName>
</protein>
<evidence type="ECO:0000313" key="2">
    <source>
        <dbReference type="EMBL" id="KAA0040181.1"/>
    </source>
</evidence>
<dbReference type="PANTHER" id="PTHR11439:SF463">
    <property type="entry name" value="REVERSE TRANSCRIPTASE TY1_COPIA-TYPE DOMAIN-CONTAINING PROTEIN"/>
    <property type="match status" value="1"/>
</dbReference>